<dbReference type="InterPro" id="IPR027417">
    <property type="entry name" value="P-loop_NTPase"/>
</dbReference>
<dbReference type="AlphaFoldDB" id="A0A1I5TCU9"/>
<reference evidence="2" key="1">
    <citation type="submission" date="2016-10" db="EMBL/GenBank/DDBJ databases">
        <authorList>
            <person name="Varghese N."/>
            <person name="Submissions S."/>
        </authorList>
    </citation>
    <scope>NUCLEOTIDE SEQUENCE [LARGE SCALE GENOMIC DNA]</scope>
    <source>
        <strain evidence="2">JCM 18195</strain>
    </source>
</reference>
<dbReference type="SUPFAM" id="SSF52540">
    <property type="entry name" value="P-loop containing nucleoside triphosphate hydrolases"/>
    <property type="match status" value="1"/>
</dbReference>
<keyword evidence="2" id="KW-1185">Reference proteome</keyword>
<dbReference type="Gene3D" id="3.40.50.300">
    <property type="entry name" value="P-loop containing nucleotide triphosphate hydrolases"/>
    <property type="match status" value="1"/>
</dbReference>
<gene>
    <name evidence="1" type="ORF">SAMN05216229_10638</name>
</gene>
<sequence length="758" mass="85769">MGLQKTFIDSAERSHRQDTHSISATTLGIEVLIKKVDNLLISHINNRSANAPKGYKMAINFHPDAEPQFEAARQTTQETAVPFLELLSSCFQINWFRETGQNLWLAVIKPSPAIAEHFGLTHEYFVIGNGYPDDFHQRTLKQDPPSAVVDRLDLSTRFVASNAPRADAFSAAWAQKNKSTVIVLKTLERCETTAADQLYKILSGSLWRRDFFAESEPVRDPSEFFGREVIVNELHAKIIFGSPIAIFGLRKIGKSSVLGRLENLIEQDDSSISVTASLIGNSTRLKSGRWWDAAQDAISAWQLKLQRLAAKLGSKVHPKAERLRKSIEKKEAGTRNLAIAFERDIISLLKAAKALKNETDRDSVQLVLFLDECDHFYPHLTDSGHWRTDFFDFWNALQGIKRSLESPEELVYVLGGVNPSGVEQGSLLGQANPLYETQRIYLGPMTKPEADSLLIGLGRRMGLDFDPTALEASYNFVGGHPLLIRRLGSAVHENALNRAERIKVTARDVDRAFKKKKRDLFNQVAWFLEHLARVAPDEERLLRDIAQGGSKTYSDLWGDDIFRETYAYHLERYGLLEFKSELPKISLSLVKDALQRPVATEFTEQKKQLKDVVEAIEQAVRIRLRMDLERDNTPEEAVLRVVNAVPSDAKNRAMSRQDLIDLGSIAGVGAVLDSLNWGDYEILFEKHYNDINWSGPAMEKTERTSNIKSAFTDAHLVRHNNDHQLKSMLDTEGFNLIYERFSRMRDALRLVKFRQNAG</sequence>
<organism evidence="1 2">
    <name type="scientific">Geopseudomonas sagittaria</name>
    <dbReference type="NCBI Taxonomy" id="1135990"/>
    <lineage>
        <taxon>Bacteria</taxon>
        <taxon>Pseudomonadati</taxon>
        <taxon>Pseudomonadota</taxon>
        <taxon>Gammaproteobacteria</taxon>
        <taxon>Pseudomonadales</taxon>
        <taxon>Pseudomonadaceae</taxon>
        <taxon>Geopseudomonas</taxon>
    </lineage>
</organism>
<name>A0A1I5TCU9_9GAMM</name>
<dbReference type="PANTHER" id="PTHR34301">
    <property type="entry name" value="DNA-BINDING PROTEIN-RELATED"/>
    <property type="match status" value="1"/>
</dbReference>
<evidence type="ECO:0000313" key="1">
    <source>
        <dbReference type="EMBL" id="SFP80869.1"/>
    </source>
</evidence>
<evidence type="ECO:0000313" key="2">
    <source>
        <dbReference type="Proteomes" id="UP000243084"/>
    </source>
</evidence>
<proteinExistence type="predicted"/>
<protein>
    <submittedName>
        <fullName evidence="1">Predicted ATPase, AAA+ ATPase superfamily</fullName>
    </submittedName>
</protein>
<dbReference type="EMBL" id="FOXM01000006">
    <property type="protein sequence ID" value="SFP80869.1"/>
    <property type="molecule type" value="Genomic_DNA"/>
</dbReference>
<accession>A0A1I5TCU9</accession>
<dbReference type="Proteomes" id="UP000243084">
    <property type="component" value="Unassembled WGS sequence"/>
</dbReference>
<dbReference type="PANTHER" id="PTHR34301:SF8">
    <property type="entry name" value="ATPASE DOMAIN-CONTAINING PROTEIN"/>
    <property type="match status" value="1"/>
</dbReference>